<evidence type="ECO:0000256" key="5">
    <source>
        <dbReference type="ARBA" id="ARBA00023187"/>
    </source>
</evidence>
<dbReference type="InterPro" id="IPR008942">
    <property type="entry name" value="ENTH_VHS"/>
</dbReference>
<dbReference type="AlphaFoldDB" id="A0A5M8PSA5"/>
<keyword evidence="5" id="KW-0508">mRNA splicing</keyword>
<dbReference type="GO" id="GO:0017070">
    <property type="term" value="F:U6 snRNA binding"/>
    <property type="evidence" value="ECO:0007669"/>
    <property type="project" value="TreeGrafter"/>
</dbReference>
<evidence type="ECO:0000259" key="10">
    <source>
        <dbReference type="PROSITE" id="PS51391"/>
    </source>
</evidence>
<dbReference type="SMART" id="SM00582">
    <property type="entry name" value="RPR"/>
    <property type="match status" value="1"/>
</dbReference>
<dbReference type="GO" id="GO:0010629">
    <property type="term" value="P:negative regulation of gene expression"/>
    <property type="evidence" value="ECO:0007669"/>
    <property type="project" value="UniProtKB-ARBA"/>
</dbReference>
<name>A0A5M8PSA5_9LECA</name>
<protein>
    <submittedName>
        <fullName evidence="11">RNA binding Nrd1</fullName>
    </submittedName>
</protein>
<feature type="region of interest" description="Disordered" evidence="8">
    <location>
        <begin position="334"/>
        <end position="462"/>
    </location>
</feature>
<feature type="domain" description="CID" evidence="10">
    <location>
        <begin position="1"/>
        <end position="154"/>
    </location>
</feature>
<dbReference type="GO" id="GO:0071006">
    <property type="term" value="C:U2-type catalytic step 1 spliceosome"/>
    <property type="evidence" value="ECO:0007669"/>
    <property type="project" value="TreeGrafter"/>
</dbReference>
<keyword evidence="3" id="KW-0747">Spliceosome</keyword>
<feature type="region of interest" description="Disordered" evidence="8">
    <location>
        <begin position="206"/>
        <end position="229"/>
    </location>
</feature>
<comment type="caution">
    <text evidence="11">The sequence shown here is derived from an EMBL/GenBank/DDBJ whole genome shotgun (WGS) entry which is preliminary data.</text>
</comment>
<comment type="subcellular location">
    <subcellularLocation>
        <location evidence="1">Nucleus</location>
    </subcellularLocation>
</comment>
<dbReference type="Pfam" id="PF21380">
    <property type="entry name" value="Nrd1-Seb1_dom2"/>
    <property type="match status" value="1"/>
</dbReference>
<dbReference type="GO" id="GO:0036002">
    <property type="term" value="F:pre-mRNA binding"/>
    <property type="evidence" value="ECO:0007669"/>
    <property type="project" value="TreeGrafter"/>
</dbReference>
<dbReference type="GO" id="GO:0031124">
    <property type="term" value="P:mRNA 3'-end processing"/>
    <property type="evidence" value="ECO:0007669"/>
    <property type="project" value="UniProtKB-ARBA"/>
</dbReference>
<evidence type="ECO:0000313" key="12">
    <source>
        <dbReference type="Proteomes" id="UP000324767"/>
    </source>
</evidence>
<sequence length="701" mass="74975">MSSCVAELETILQSMLALKAPGVTGSKISSITALCNANVQSESVLIQKVYTHFKKAPGTHKLGVLYVVDSVTRQWVDQARKAGQPTGPGAADGTYAAGVNRVTELLPSFMTDIINTAPEDQKARIKKLVDIWERGSTFPAQMLSSFKEKLSAPSPNAMHSTTPDGTPPRDFISLNEQPGNAAPPAPAPDTSAILKALADMAKSNTAAPAAPGIPAQASSNNVTNPQNAYPHNVPSSVNQAPPMPQAVNLPGGPNGVLSSFAGLNFPQMQSNGQPSMQTVPAPMPSQGPAAAVTPESLQQQLQLLQLLQAQNVPQEQWAPLLAVLLSNGAGMASNSNPAAQSGWPQAGSLGGVGRDDPQSRDRNGYNDQYMRSPPNRYRNPRSRSRSPPGWDRRREASPPRRRDSPVYGEYGANGSRGDYARGKAGARGRGNGFRQRSPAPGDRFRRSPSPYRQEQTLPPPGPKWVEYEPSIGEGMIKVLSRTLFVGGVTSSEDDLRAIFSAFGQVQTCIVNVDKRHAFVKMITRRDAMDAKDGMERYKSPEMQLRTRWGVGFGPRDCSDYQTGISIIPIERLTDADRKWMLTAEYGGSGGKPIESGLVVEEPDIEIGAGVSSKAISRRMATDKGGQQGPRSTRDNPSGGGASRFRQPDGRDRNEREVNTIGVPPAVPGFGFQFMPNGMPMFPPGFVMPGATPAQPPPPGAS</sequence>
<dbReference type="InterPro" id="IPR012677">
    <property type="entry name" value="Nucleotide-bd_a/b_plait_sf"/>
</dbReference>
<dbReference type="PANTHER" id="PTHR14089">
    <property type="entry name" value="PRE-MRNA-SPLICING FACTOR RBM22"/>
    <property type="match status" value="1"/>
</dbReference>
<feature type="compositionally biased region" description="Basic and acidic residues" evidence="8">
    <location>
        <begin position="353"/>
        <end position="364"/>
    </location>
</feature>
<dbReference type="Gene3D" id="3.30.70.330">
    <property type="match status" value="1"/>
</dbReference>
<dbReference type="SUPFAM" id="SSF54928">
    <property type="entry name" value="RNA-binding domain, RBD"/>
    <property type="match status" value="1"/>
</dbReference>
<feature type="compositionally biased region" description="Basic and acidic residues" evidence="8">
    <location>
        <begin position="645"/>
        <end position="657"/>
    </location>
</feature>
<feature type="compositionally biased region" description="Polar residues" evidence="8">
    <location>
        <begin position="334"/>
        <end position="343"/>
    </location>
</feature>
<feature type="domain" description="RRM" evidence="9">
    <location>
        <begin position="481"/>
        <end position="551"/>
    </location>
</feature>
<dbReference type="GO" id="GO:0000974">
    <property type="term" value="C:Prp19 complex"/>
    <property type="evidence" value="ECO:0007669"/>
    <property type="project" value="TreeGrafter"/>
</dbReference>
<accession>A0A5M8PSA5</accession>
<evidence type="ECO:0000256" key="2">
    <source>
        <dbReference type="ARBA" id="ARBA00022553"/>
    </source>
</evidence>
<evidence type="ECO:0000256" key="3">
    <source>
        <dbReference type="ARBA" id="ARBA00022728"/>
    </source>
</evidence>
<dbReference type="Gene3D" id="1.25.40.90">
    <property type="match status" value="1"/>
</dbReference>
<dbReference type="Pfam" id="PF00076">
    <property type="entry name" value="RRM_1"/>
    <property type="match status" value="1"/>
</dbReference>
<dbReference type="SMART" id="SM00360">
    <property type="entry name" value="RRM"/>
    <property type="match status" value="1"/>
</dbReference>
<dbReference type="InterPro" id="IPR006569">
    <property type="entry name" value="CID_dom"/>
</dbReference>
<dbReference type="CDD" id="cd16984">
    <property type="entry name" value="CID_Nrd1_like"/>
    <property type="match status" value="1"/>
</dbReference>
<feature type="region of interest" description="Disordered" evidence="8">
    <location>
        <begin position="609"/>
        <end position="666"/>
    </location>
</feature>
<evidence type="ECO:0000256" key="4">
    <source>
        <dbReference type="ARBA" id="ARBA00022884"/>
    </source>
</evidence>
<proteinExistence type="predicted"/>
<dbReference type="EMBL" id="VXIT01000005">
    <property type="protein sequence ID" value="KAA6412446.1"/>
    <property type="molecule type" value="Genomic_DNA"/>
</dbReference>
<feature type="compositionally biased region" description="Polar residues" evidence="8">
    <location>
        <begin position="153"/>
        <end position="164"/>
    </location>
</feature>
<reference evidence="11 12" key="1">
    <citation type="submission" date="2019-09" db="EMBL/GenBank/DDBJ databases">
        <title>The hologenome of the rock-dwelling lichen Lasallia pustulata.</title>
        <authorList>
            <person name="Greshake Tzovaras B."/>
            <person name="Segers F."/>
            <person name="Bicker A."/>
            <person name="Dal Grande F."/>
            <person name="Otte J."/>
            <person name="Hankeln T."/>
            <person name="Schmitt I."/>
            <person name="Ebersberger I."/>
        </authorList>
    </citation>
    <scope>NUCLEOTIDE SEQUENCE [LARGE SCALE GENOMIC DNA]</scope>
    <source>
        <strain evidence="11">A1-1</strain>
    </source>
</reference>
<dbReference type="PROSITE" id="PS51391">
    <property type="entry name" value="CID"/>
    <property type="match status" value="1"/>
</dbReference>
<dbReference type="FunFam" id="1.25.40.90:FF:000026">
    <property type="entry name" value="RNA binding protein Nrd1"/>
    <property type="match status" value="1"/>
</dbReference>
<dbReference type="Proteomes" id="UP000324767">
    <property type="component" value="Unassembled WGS sequence"/>
</dbReference>
<keyword evidence="3" id="KW-0507">mRNA processing</keyword>
<dbReference type="PROSITE" id="PS50102">
    <property type="entry name" value="RRM"/>
    <property type="match status" value="1"/>
</dbReference>
<keyword evidence="2" id="KW-0597">Phosphoprotein</keyword>
<evidence type="ECO:0000256" key="8">
    <source>
        <dbReference type="SAM" id="MobiDB-lite"/>
    </source>
</evidence>
<dbReference type="GO" id="GO:0008380">
    <property type="term" value="P:RNA splicing"/>
    <property type="evidence" value="ECO:0007669"/>
    <property type="project" value="UniProtKB-KW"/>
</dbReference>
<evidence type="ECO:0000313" key="11">
    <source>
        <dbReference type="EMBL" id="KAA6412446.1"/>
    </source>
</evidence>
<evidence type="ECO:0000256" key="6">
    <source>
        <dbReference type="ARBA" id="ARBA00023242"/>
    </source>
</evidence>
<evidence type="ECO:0000259" key="9">
    <source>
        <dbReference type="PROSITE" id="PS50102"/>
    </source>
</evidence>
<evidence type="ECO:0000256" key="7">
    <source>
        <dbReference type="PROSITE-ProRule" id="PRU00176"/>
    </source>
</evidence>
<dbReference type="OrthoDB" id="79367at2759"/>
<dbReference type="SUPFAM" id="SSF48464">
    <property type="entry name" value="ENTH/VHS domain"/>
    <property type="match status" value="1"/>
</dbReference>
<gene>
    <name evidence="11" type="ORF">FRX48_03437</name>
</gene>
<dbReference type="PANTHER" id="PTHR14089:SF2">
    <property type="entry name" value="PRE-MRNA-SPLICING FACTOR CWC2"/>
    <property type="match status" value="1"/>
</dbReference>
<organism evidence="11 12">
    <name type="scientific">Lasallia pustulata</name>
    <dbReference type="NCBI Taxonomy" id="136370"/>
    <lineage>
        <taxon>Eukaryota</taxon>
        <taxon>Fungi</taxon>
        <taxon>Dikarya</taxon>
        <taxon>Ascomycota</taxon>
        <taxon>Pezizomycotina</taxon>
        <taxon>Lecanoromycetes</taxon>
        <taxon>OSLEUM clade</taxon>
        <taxon>Umbilicariomycetidae</taxon>
        <taxon>Umbilicariales</taxon>
        <taxon>Umbilicariaceae</taxon>
        <taxon>Lasallia</taxon>
    </lineage>
</organism>
<dbReference type="GO" id="GO:0031126">
    <property type="term" value="P:sno(s)RNA 3'-end processing"/>
    <property type="evidence" value="ECO:0007669"/>
    <property type="project" value="UniProtKB-ARBA"/>
</dbReference>
<dbReference type="InterPro" id="IPR000504">
    <property type="entry name" value="RRM_dom"/>
</dbReference>
<dbReference type="FunFam" id="3.30.70.330:FF:000397">
    <property type="entry name" value="RNA binding protein Nrd1"/>
    <property type="match status" value="1"/>
</dbReference>
<evidence type="ECO:0000256" key="1">
    <source>
        <dbReference type="ARBA" id="ARBA00004123"/>
    </source>
</evidence>
<feature type="region of interest" description="Disordered" evidence="8">
    <location>
        <begin position="148"/>
        <end position="187"/>
    </location>
</feature>
<feature type="compositionally biased region" description="Low complexity" evidence="8">
    <location>
        <begin position="206"/>
        <end position="217"/>
    </location>
</feature>
<feature type="compositionally biased region" description="Basic and acidic residues" evidence="8">
    <location>
        <begin position="390"/>
        <end position="404"/>
    </location>
</feature>
<keyword evidence="6" id="KW-0539">Nucleus</keyword>
<dbReference type="InterPro" id="IPR048892">
    <property type="entry name" value="Nrd1_Seb1_dom2"/>
</dbReference>
<dbReference type="GO" id="GO:0006369">
    <property type="term" value="P:termination of RNA polymerase II transcription"/>
    <property type="evidence" value="ECO:0007669"/>
    <property type="project" value="UniProtKB-ARBA"/>
</dbReference>
<dbReference type="GO" id="GO:0071007">
    <property type="term" value="C:U2-type catalytic step 2 spliceosome"/>
    <property type="evidence" value="ECO:0007669"/>
    <property type="project" value="TreeGrafter"/>
</dbReference>
<dbReference type="Pfam" id="PF04818">
    <property type="entry name" value="CID"/>
    <property type="match status" value="1"/>
</dbReference>
<feature type="compositionally biased region" description="Polar residues" evidence="8">
    <location>
        <begin position="218"/>
        <end position="229"/>
    </location>
</feature>
<keyword evidence="4 7" id="KW-0694">RNA-binding</keyword>
<dbReference type="InterPro" id="IPR035979">
    <property type="entry name" value="RBD_domain_sf"/>
</dbReference>
<dbReference type="InterPro" id="IPR039171">
    <property type="entry name" value="Cwc2/Slt11"/>
</dbReference>